<evidence type="ECO:0000256" key="2">
    <source>
        <dbReference type="SAM" id="MobiDB-lite"/>
    </source>
</evidence>
<dbReference type="Proteomes" id="UP001273505">
    <property type="component" value="Unassembled WGS sequence"/>
</dbReference>
<feature type="signal peptide" evidence="3">
    <location>
        <begin position="1"/>
        <end position="23"/>
    </location>
</feature>
<organism evidence="4 5">
    <name type="scientific">Gilvimarinus gilvus</name>
    <dbReference type="NCBI Taxonomy" id="3058038"/>
    <lineage>
        <taxon>Bacteria</taxon>
        <taxon>Pseudomonadati</taxon>
        <taxon>Pseudomonadota</taxon>
        <taxon>Gammaproteobacteria</taxon>
        <taxon>Cellvibrionales</taxon>
        <taxon>Cellvibrionaceae</taxon>
        <taxon>Gilvimarinus</taxon>
    </lineage>
</organism>
<feature type="chain" id="PRO_5047061945" evidence="3">
    <location>
        <begin position="24"/>
        <end position="366"/>
    </location>
</feature>
<comment type="caution">
    <text evidence="4">The sequence shown here is derived from an EMBL/GenBank/DDBJ whole genome shotgun (WGS) entry which is preliminary data.</text>
</comment>
<gene>
    <name evidence="4" type="ORF">SCD92_09795</name>
</gene>
<evidence type="ECO:0000313" key="4">
    <source>
        <dbReference type="EMBL" id="MDX6849653.1"/>
    </source>
</evidence>
<evidence type="ECO:0000256" key="1">
    <source>
        <dbReference type="SAM" id="Coils"/>
    </source>
</evidence>
<dbReference type="RefSeq" id="WP_302722578.1">
    <property type="nucleotide sequence ID" value="NZ_JAULRU010000569.1"/>
</dbReference>
<dbReference type="Pfam" id="PF10972">
    <property type="entry name" value="CsiV"/>
    <property type="match status" value="1"/>
</dbReference>
<dbReference type="InterPro" id="IPR021241">
    <property type="entry name" value="CsiV"/>
</dbReference>
<feature type="coiled-coil region" evidence="1">
    <location>
        <begin position="68"/>
        <end position="97"/>
    </location>
</feature>
<feature type="region of interest" description="Disordered" evidence="2">
    <location>
        <begin position="113"/>
        <end position="137"/>
    </location>
</feature>
<accession>A0ABU4S1E7</accession>
<name>A0ABU4S1E7_9GAMM</name>
<keyword evidence="5" id="KW-1185">Reference proteome</keyword>
<proteinExistence type="predicted"/>
<keyword evidence="1" id="KW-0175">Coiled coil</keyword>
<sequence length="366" mass="41176">MIKTKLGALAAALLTLATTPANSQSSPHEGWYQIEVVIFARPLSSDERWPDDITLDYPLNWEALSDPQADFEQRLEKAQLEAEAIRQDAKLQSLTEQDGSPDTSLVAQNTAPATLTDEATASSDPSTGKVPTNTVTDPGQAIIDAVEPVDLARRERFLLPREERNLNALQQRIDAQTGYRVLFHEAWRQFVTGEKQAPWVLIEGGEAYGEHFELEGSININVSRYLHILTDLWFTEFQINTGQSRRQWPTLPENPYKRLQKNTQRSEANALNTTTVFNDETMFSGSPNAPGDSELDALLSDFLDAPYMPRQIYTLDQRRRMRSTELHYLDHPRLGLLIKILPYDVPPEETETTDSKAPAADASILQ</sequence>
<dbReference type="EMBL" id="JAXAFO010000014">
    <property type="protein sequence ID" value="MDX6849653.1"/>
    <property type="molecule type" value="Genomic_DNA"/>
</dbReference>
<evidence type="ECO:0000313" key="5">
    <source>
        <dbReference type="Proteomes" id="UP001273505"/>
    </source>
</evidence>
<protein>
    <submittedName>
        <fullName evidence="4">CsiV family protein</fullName>
    </submittedName>
</protein>
<feature type="region of interest" description="Disordered" evidence="2">
    <location>
        <begin position="347"/>
        <end position="366"/>
    </location>
</feature>
<evidence type="ECO:0000256" key="3">
    <source>
        <dbReference type="SAM" id="SignalP"/>
    </source>
</evidence>
<keyword evidence="3" id="KW-0732">Signal</keyword>
<reference evidence="4 5" key="1">
    <citation type="submission" date="2023-11" db="EMBL/GenBank/DDBJ databases">
        <title>Gilvimarinus fulvus sp. nov., isolated from the surface of Kelp.</title>
        <authorList>
            <person name="Sun Y.Y."/>
            <person name="Gong Y."/>
            <person name="Du Z.J."/>
        </authorList>
    </citation>
    <scope>NUCLEOTIDE SEQUENCE [LARGE SCALE GENOMIC DNA]</scope>
    <source>
        <strain evidence="4 5">SDUM040013</strain>
    </source>
</reference>